<dbReference type="InterPro" id="IPR039425">
    <property type="entry name" value="RNA_pol_sigma-70-like"/>
</dbReference>
<dbReference type="InterPro" id="IPR013249">
    <property type="entry name" value="RNA_pol_sigma70_r4_t2"/>
</dbReference>
<evidence type="ECO:0000256" key="1">
    <source>
        <dbReference type="ARBA" id="ARBA00010641"/>
    </source>
</evidence>
<feature type="domain" description="RNA polymerase sigma factor 70 region 4 type 2" evidence="8">
    <location>
        <begin position="136"/>
        <end position="187"/>
    </location>
</feature>
<evidence type="ECO:0000256" key="5">
    <source>
        <dbReference type="ARBA" id="ARBA00023163"/>
    </source>
</evidence>
<dbReference type="Pfam" id="PF08281">
    <property type="entry name" value="Sigma70_r4_2"/>
    <property type="match status" value="1"/>
</dbReference>
<reference evidence="10" key="1">
    <citation type="submission" date="2023-07" db="EMBL/GenBank/DDBJ databases">
        <title>30 novel species of actinomycetes from the DSMZ collection.</title>
        <authorList>
            <person name="Nouioui I."/>
        </authorList>
    </citation>
    <scope>NUCLEOTIDE SEQUENCE [LARGE SCALE GENOMIC DNA]</scope>
    <source>
        <strain evidence="10">DSM 44938</strain>
    </source>
</reference>
<name>A0ABU2MQV1_9ACTN</name>
<dbReference type="PANTHER" id="PTHR43133:SF61">
    <property type="entry name" value="ECF RNA POLYMERASE SIGMA FACTOR SIGC"/>
    <property type="match status" value="1"/>
</dbReference>
<dbReference type="PROSITE" id="PS01063">
    <property type="entry name" value="SIGMA70_ECF"/>
    <property type="match status" value="1"/>
</dbReference>
<comment type="similarity">
    <text evidence="1 6">Belongs to the sigma-70 factor family. ECF subfamily.</text>
</comment>
<keyword evidence="2 6" id="KW-0805">Transcription regulation</keyword>
<evidence type="ECO:0000313" key="9">
    <source>
        <dbReference type="EMBL" id="MDT0343782.1"/>
    </source>
</evidence>
<dbReference type="Gene3D" id="1.10.1740.10">
    <property type="match status" value="1"/>
</dbReference>
<dbReference type="Pfam" id="PF04542">
    <property type="entry name" value="Sigma70_r2"/>
    <property type="match status" value="1"/>
</dbReference>
<dbReference type="InterPro" id="IPR007627">
    <property type="entry name" value="RNA_pol_sigma70_r2"/>
</dbReference>
<dbReference type="InterPro" id="IPR013324">
    <property type="entry name" value="RNA_pol_sigma_r3/r4-like"/>
</dbReference>
<dbReference type="RefSeq" id="WP_311704914.1">
    <property type="nucleotide sequence ID" value="NZ_JAVREL010000007.1"/>
</dbReference>
<dbReference type="InterPro" id="IPR036388">
    <property type="entry name" value="WH-like_DNA-bd_sf"/>
</dbReference>
<feature type="domain" description="RNA polymerase sigma-70 region 2" evidence="7">
    <location>
        <begin position="40"/>
        <end position="105"/>
    </location>
</feature>
<dbReference type="PANTHER" id="PTHR43133">
    <property type="entry name" value="RNA POLYMERASE ECF-TYPE SIGMA FACTO"/>
    <property type="match status" value="1"/>
</dbReference>
<dbReference type="Gene3D" id="1.10.10.10">
    <property type="entry name" value="Winged helix-like DNA-binding domain superfamily/Winged helix DNA-binding domain"/>
    <property type="match status" value="1"/>
</dbReference>
<dbReference type="NCBIfam" id="TIGR02937">
    <property type="entry name" value="sigma70-ECF"/>
    <property type="match status" value="1"/>
</dbReference>
<keyword evidence="4 6" id="KW-0238">DNA-binding</keyword>
<evidence type="ECO:0000259" key="8">
    <source>
        <dbReference type="Pfam" id="PF08281"/>
    </source>
</evidence>
<gene>
    <name evidence="9" type="ORF">RM590_14335</name>
</gene>
<comment type="caution">
    <text evidence="9">The sequence shown here is derived from an EMBL/GenBank/DDBJ whole genome shotgun (WGS) entry which is preliminary data.</text>
</comment>
<keyword evidence="10" id="KW-1185">Reference proteome</keyword>
<dbReference type="InterPro" id="IPR000838">
    <property type="entry name" value="RNA_pol_sigma70_ECF_CS"/>
</dbReference>
<evidence type="ECO:0000259" key="7">
    <source>
        <dbReference type="Pfam" id="PF04542"/>
    </source>
</evidence>
<dbReference type="SUPFAM" id="SSF88659">
    <property type="entry name" value="Sigma3 and sigma4 domains of RNA polymerase sigma factors"/>
    <property type="match status" value="1"/>
</dbReference>
<evidence type="ECO:0000256" key="2">
    <source>
        <dbReference type="ARBA" id="ARBA00023015"/>
    </source>
</evidence>
<keyword evidence="3 6" id="KW-0731">Sigma factor</keyword>
<evidence type="ECO:0000256" key="3">
    <source>
        <dbReference type="ARBA" id="ARBA00023082"/>
    </source>
</evidence>
<dbReference type="Proteomes" id="UP001183246">
    <property type="component" value="Unassembled WGS sequence"/>
</dbReference>
<dbReference type="InterPro" id="IPR014284">
    <property type="entry name" value="RNA_pol_sigma-70_dom"/>
</dbReference>
<evidence type="ECO:0000256" key="6">
    <source>
        <dbReference type="RuleBase" id="RU000716"/>
    </source>
</evidence>
<keyword evidence="5 6" id="KW-0804">Transcription</keyword>
<accession>A0ABU2MQV1</accession>
<dbReference type="InterPro" id="IPR013325">
    <property type="entry name" value="RNA_pol_sigma_r2"/>
</dbReference>
<organism evidence="9 10">
    <name type="scientific">Streptomyces litchfieldiae</name>
    <dbReference type="NCBI Taxonomy" id="3075543"/>
    <lineage>
        <taxon>Bacteria</taxon>
        <taxon>Bacillati</taxon>
        <taxon>Actinomycetota</taxon>
        <taxon>Actinomycetes</taxon>
        <taxon>Kitasatosporales</taxon>
        <taxon>Streptomycetaceae</taxon>
        <taxon>Streptomyces</taxon>
    </lineage>
</organism>
<protein>
    <recommendedName>
        <fullName evidence="6">RNA polymerase sigma factor</fullName>
    </recommendedName>
</protein>
<sequence length="210" mass="22431">MTSFRPTVPGADPGARDDATVTAWALAARGGDRRAADLFVRAVQGELHRCLLRLSGDAQSAEDLVQETLLRALRSLPGFEGRSSARTWLLTIARRTVADRFRYERSRPRPADTADWLSAAESTPHGRAPGFEEGVALNDLLAALPADRGAAFALTQILGLPHAEAAAAIGCPIGTVRSRVARARRTLISQLAGAEAAGRHSRPRSRRAPA</sequence>
<proteinExistence type="inferred from homology"/>
<dbReference type="EMBL" id="JAVREL010000007">
    <property type="protein sequence ID" value="MDT0343782.1"/>
    <property type="molecule type" value="Genomic_DNA"/>
</dbReference>
<evidence type="ECO:0000313" key="10">
    <source>
        <dbReference type="Proteomes" id="UP001183246"/>
    </source>
</evidence>
<dbReference type="SUPFAM" id="SSF88946">
    <property type="entry name" value="Sigma2 domain of RNA polymerase sigma factors"/>
    <property type="match status" value="1"/>
</dbReference>
<evidence type="ECO:0000256" key="4">
    <source>
        <dbReference type="ARBA" id="ARBA00023125"/>
    </source>
</evidence>